<evidence type="ECO:0000313" key="4">
    <source>
        <dbReference type="EMBL" id="KAG5273482.1"/>
    </source>
</evidence>
<dbReference type="PANTHER" id="PTHR46652:SF7">
    <property type="entry name" value="LEUCINE-RICH REPEAT AND IQ DOMAIN-CONTAINING PROTEIN 1"/>
    <property type="match status" value="1"/>
</dbReference>
<dbReference type="EMBL" id="JADWDJ010000011">
    <property type="protein sequence ID" value="KAG5273482.1"/>
    <property type="molecule type" value="Genomic_DNA"/>
</dbReference>
<dbReference type="Pfam" id="PF12799">
    <property type="entry name" value="LRR_4"/>
    <property type="match status" value="1"/>
</dbReference>
<dbReference type="SMART" id="SM00365">
    <property type="entry name" value="LRR_SD22"/>
    <property type="match status" value="6"/>
</dbReference>
<feature type="region of interest" description="Disordered" evidence="3">
    <location>
        <begin position="1"/>
        <end position="124"/>
    </location>
</feature>
<sequence length="422" mass="46628">MKRKEEERKREEERRVKAAEEKNSEAVEGSRTLQEENENRKVQNTHKPREHETENTHVKSVEQRTPVSSDDLKRDESQASTSSTAPETSNLHQRGTNGHLDQPSPTGNSQSVGPQSGRTVETVQAGPVCLPDTTEQKRLAWMLSCIPWSKLCMQNRRKCALGPQAKRKGARRPPQPSLPPLSVDMVLQSGAWSSLTQVTTVILEDLPGCNLSTLSACGQLQSLSLRRCGLTSLEGLSSCTQLRQVDVQENSITYVDCRDLAQLQVLRLGRNQLTSIHGLDGAVDLVELQLSHNRISRLGGLEALKKLQSLWIDHNQLTSTRGLTEAFTLQHLDLSHNHLTKAEGLDHCALLRTLRLAGNTLMEAPSLRNHVLLGELSLEDNSISCLEGLASCWLPLLHSLNVTQNSLTQLPLLSDFISLTAG</sequence>
<dbReference type="PANTHER" id="PTHR46652">
    <property type="entry name" value="LEUCINE-RICH REPEAT AND IQ DOMAIN-CONTAINING PROTEIN 1-RELATED"/>
    <property type="match status" value="1"/>
</dbReference>
<feature type="region of interest" description="Disordered" evidence="3">
    <location>
        <begin position="162"/>
        <end position="181"/>
    </location>
</feature>
<dbReference type="SMART" id="SM00369">
    <property type="entry name" value="LRR_TYP"/>
    <property type="match status" value="3"/>
</dbReference>
<dbReference type="AlphaFoldDB" id="A0AAV6GHI2"/>
<keyword evidence="5" id="KW-1185">Reference proteome</keyword>
<dbReference type="SUPFAM" id="SSF52058">
    <property type="entry name" value="L domain-like"/>
    <property type="match status" value="1"/>
</dbReference>
<evidence type="ECO:0000256" key="2">
    <source>
        <dbReference type="ARBA" id="ARBA00022737"/>
    </source>
</evidence>
<feature type="compositionally biased region" description="Polar residues" evidence="3">
    <location>
        <begin position="103"/>
        <end position="122"/>
    </location>
</feature>
<keyword evidence="1" id="KW-0433">Leucine-rich repeat</keyword>
<accession>A0AAV6GHI2</accession>
<comment type="caution">
    <text evidence="4">The sequence shown here is derived from an EMBL/GenBank/DDBJ whole genome shotgun (WGS) entry which is preliminary data.</text>
</comment>
<keyword evidence="2" id="KW-0677">Repeat</keyword>
<evidence type="ECO:0000313" key="5">
    <source>
        <dbReference type="Proteomes" id="UP000823561"/>
    </source>
</evidence>
<dbReference type="InterPro" id="IPR032675">
    <property type="entry name" value="LRR_dom_sf"/>
</dbReference>
<feature type="compositionally biased region" description="Polar residues" evidence="3">
    <location>
        <begin position="78"/>
        <end position="96"/>
    </location>
</feature>
<name>A0AAV6GHI2_9TELE</name>
<dbReference type="InterPro" id="IPR001611">
    <property type="entry name" value="Leu-rich_rpt"/>
</dbReference>
<dbReference type="Proteomes" id="UP000823561">
    <property type="component" value="Chromosome 11"/>
</dbReference>
<reference evidence="4" key="1">
    <citation type="submission" date="2020-10" db="EMBL/GenBank/DDBJ databases">
        <title>Chromosome-scale genome assembly of the Allis shad, Alosa alosa.</title>
        <authorList>
            <person name="Margot Z."/>
            <person name="Christophe K."/>
            <person name="Cabau C."/>
            <person name="Louis A."/>
            <person name="Berthelot C."/>
            <person name="Parey E."/>
            <person name="Roest Crollius H."/>
            <person name="Montfort J."/>
            <person name="Robinson-Rechavi M."/>
            <person name="Bucao C."/>
            <person name="Bouchez O."/>
            <person name="Gislard M."/>
            <person name="Lluch J."/>
            <person name="Milhes M."/>
            <person name="Lampietro C."/>
            <person name="Lopez Roques C."/>
            <person name="Donnadieu C."/>
            <person name="Braasch I."/>
            <person name="Desvignes T."/>
            <person name="Postlethwait J."/>
            <person name="Bobe J."/>
            <person name="Guiguen Y."/>
        </authorList>
    </citation>
    <scope>NUCLEOTIDE SEQUENCE</scope>
    <source>
        <strain evidence="4">M-15738</strain>
        <tissue evidence="4">Blood</tissue>
    </source>
</reference>
<feature type="compositionally biased region" description="Basic and acidic residues" evidence="3">
    <location>
        <begin position="33"/>
        <end position="62"/>
    </location>
</feature>
<dbReference type="InterPro" id="IPR050836">
    <property type="entry name" value="SDS22/Internalin_LRR"/>
</dbReference>
<dbReference type="InterPro" id="IPR003591">
    <property type="entry name" value="Leu-rich_rpt_typical-subtyp"/>
</dbReference>
<evidence type="ECO:0000256" key="1">
    <source>
        <dbReference type="ARBA" id="ARBA00022614"/>
    </source>
</evidence>
<dbReference type="Pfam" id="PF00560">
    <property type="entry name" value="LRR_1"/>
    <property type="match status" value="1"/>
</dbReference>
<gene>
    <name evidence="4" type="ORF">AALO_G00151790</name>
</gene>
<organism evidence="4 5">
    <name type="scientific">Alosa alosa</name>
    <name type="common">allis shad</name>
    <dbReference type="NCBI Taxonomy" id="278164"/>
    <lineage>
        <taxon>Eukaryota</taxon>
        <taxon>Metazoa</taxon>
        <taxon>Chordata</taxon>
        <taxon>Craniata</taxon>
        <taxon>Vertebrata</taxon>
        <taxon>Euteleostomi</taxon>
        <taxon>Actinopterygii</taxon>
        <taxon>Neopterygii</taxon>
        <taxon>Teleostei</taxon>
        <taxon>Clupei</taxon>
        <taxon>Clupeiformes</taxon>
        <taxon>Clupeoidei</taxon>
        <taxon>Clupeidae</taxon>
        <taxon>Alosa</taxon>
    </lineage>
</organism>
<dbReference type="PROSITE" id="PS51450">
    <property type="entry name" value="LRR"/>
    <property type="match status" value="4"/>
</dbReference>
<protein>
    <submittedName>
        <fullName evidence="4">Uncharacterized protein</fullName>
    </submittedName>
</protein>
<feature type="compositionally biased region" description="Basic and acidic residues" evidence="3">
    <location>
        <begin position="1"/>
        <end position="25"/>
    </location>
</feature>
<proteinExistence type="predicted"/>
<dbReference type="Gene3D" id="3.80.10.10">
    <property type="entry name" value="Ribonuclease Inhibitor"/>
    <property type="match status" value="1"/>
</dbReference>
<feature type="compositionally biased region" description="Basic residues" evidence="3">
    <location>
        <begin position="162"/>
        <end position="171"/>
    </location>
</feature>
<evidence type="ECO:0000256" key="3">
    <source>
        <dbReference type="SAM" id="MobiDB-lite"/>
    </source>
</evidence>
<dbReference type="InterPro" id="IPR025875">
    <property type="entry name" value="Leu-rich_rpt_4"/>
</dbReference>